<evidence type="ECO:0000313" key="4">
    <source>
        <dbReference type="EMBL" id="PQB05502.1"/>
    </source>
</evidence>
<comment type="caution">
    <text evidence="4">The sequence shown here is derived from an EMBL/GenBank/DDBJ whole genome shotgun (WGS) entry which is preliminary data.</text>
</comment>
<organism evidence="4 5">
    <name type="scientific">Aureitalea marina</name>
    <dbReference type="NCBI Taxonomy" id="930804"/>
    <lineage>
        <taxon>Bacteria</taxon>
        <taxon>Pseudomonadati</taxon>
        <taxon>Bacteroidota</taxon>
        <taxon>Flavobacteriia</taxon>
        <taxon>Flavobacteriales</taxon>
        <taxon>Flavobacteriaceae</taxon>
        <taxon>Aureitalea</taxon>
    </lineage>
</organism>
<evidence type="ECO:0000313" key="5">
    <source>
        <dbReference type="Proteomes" id="UP000239800"/>
    </source>
</evidence>
<feature type="repeat" description="TPR" evidence="1">
    <location>
        <begin position="320"/>
        <end position="353"/>
    </location>
</feature>
<gene>
    <name evidence="4" type="ORF">BST85_11815</name>
</gene>
<dbReference type="PROSITE" id="PS50005">
    <property type="entry name" value="TPR"/>
    <property type="match status" value="1"/>
</dbReference>
<reference evidence="4 5" key="1">
    <citation type="submission" date="2016-11" db="EMBL/GenBank/DDBJ databases">
        <title>Trade-off between light-utilization and light-protection in marine flavobacteria.</title>
        <authorList>
            <person name="Kumagai Y."/>
        </authorList>
    </citation>
    <scope>NUCLEOTIDE SEQUENCE [LARGE SCALE GENOMIC DNA]</scope>
    <source>
        <strain evidence="4 5">NBRC 107741</strain>
    </source>
</reference>
<dbReference type="OrthoDB" id="1522549at2"/>
<protein>
    <recommendedName>
        <fullName evidence="6">Gliding motility protein</fullName>
    </recommendedName>
</protein>
<feature type="chain" id="PRO_5015708890" description="Gliding motility protein" evidence="3">
    <location>
        <begin position="19"/>
        <end position="872"/>
    </location>
</feature>
<evidence type="ECO:0000256" key="2">
    <source>
        <dbReference type="SAM" id="Coils"/>
    </source>
</evidence>
<keyword evidence="5" id="KW-1185">Reference proteome</keyword>
<dbReference type="EMBL" id="MQUB01000001">
    <property type="protein sequence ID" value="PQB05502.1"/>
    <property type="molecule type" value="Genomic_DNA"/>
</dbReference>
<keyword evidence="2" id="KW-0175">Coiled coil</keyword>
<dbReference type="AlphaFoldDB" id="A0A2S7KS94"/>
<keyword evidence="3" id="KW-0732">Signal</keyword>
<evidence type="ECO:0000256" key="3">
    <source>
        <dbReference type="SAM" id="SignalP"/>
    </source>
</evidence>
<feature type="coiled-coil region" evidence="2">
    <location>
        <begin position="763"/>
        <end position="790"/>
    </location>
</feature>
<evidence type="ECO:0008006" key="6">
    <source>
        <dbReference type="Google" id="ProtNLM"/>
    </source>
</evidence>
<sequence>MRFAKLFFSSLLIVLLLAACSRKKSTFFTRNYHAVTAEYNALYNGNNAFVDGQEQLANAYRDNYWEILPIERMEQEDEETKPGYDKNPNFERAEEKATKAIQKHSIVVDDKEHNPQIDEAYILLGKARYFDGRFIPALDAFNYVLNRYPTSNNINRAKMWKAKTNIRLRYEEIALRDLGGLINAVDNKNIKMKDDEYADANAIMAQAWVNLDSLEAALPYIKIASEVVPDNELKGRYSYIKGQIYDRLSEVDSTRAAYRDSANMAYDEVIALNRKSPRVYMINAYISKAKNFDYEGGDRIAFLELLEDLEENWENRPYLDKIYNQIGEYYLKTENVDTAVAYFNRSIRAYDQDRTLQSVNYNTLAEINFDAADYKTAGAYYDSTLAFVEPKSKVGRRVQKKRDNLEVVIKLEEFTTVTDSILKIANMSEEDQLRYFTFYTDELRAKAIADSVERANEDREKIANQEFYSKPANKEKSSGPNAGPFYFYNTSTVAYGKQQFRNIWGDRKLEDGWRISSSTPKFKEEGQLAKELQEPTIAGNPLYDPETYLVQIPKDRKIIDSLARERDMAYYELGLIYKEKFKELPLAADRFETLLGHEPIERLILPVNYNLYKIYEELERPALGEPYKNRILDDFPDSRYASIIRNPEQVVDLEESAPEYKYNQLYKRFEAFEYTEVIHLCDKYVSEYFGDPIVPKFEFLKATALGRRNGFESYKYSINYVATTYPNTDEGRQAREIYATTIPALEKKDFKPESGNEKWKVVYRFDKDEREEAEELLLKLKESIAYYNNQRDMKASLDYYDQENWFVVLHGLRTKLGARNRADALSENKNFKITHPFFEISTPNYKIIQVHKNLKEYLASDPTLQENGNPQK</sequence>
<dbReference type="InterPro" id="IPR019734">
    <property type="entry name" value="TPR_rpt"/>
</dbReference>
<dbReference type="InterPro" id="IPR011990">
    <property type="entry name" value="TPR-like_helical_dom_sf"/>
</dbReference>
<dbReference type="RefSeq" id="WP_104813446.1">
    <property type="nucleotide sequence ID" value="NZ_MQUB01000001.1"/>
</dbReference>
<accession>A0A2S7KS94</accession>
<name>A0A2S7KS94_9FLAO</name>
<dbReference type="PROSITE" id="PS51257">
    <property type="entry name" value="PROKAR_LIPOPROTEIN"/>
    <property type="match status" value="1"/>
</dbReference>
<keyword evidence="1" id="KW-0802">TPR repeat</keyword>
<feature type="signal peptide" evidence="3">
    <location>
        <begin position="1"/>
        <end position="18"/>
    </location>
</feature>
<dbReference type="SMART" id="SM00028">
    <property type="entry name" value="TPR"/>
    <property type="match status" value="3"/>
</dbReference>
<proteinExistence type="predicted"/>
<evidence type="ECO:0000256" key="1">
    <source>
        <dbReference type="PROSITE-ProRule" id="PRU00339"/>
    </source>
</evidence>
<dbReference type="Proteomes" id="UP000239800">
    <property type="component" value="Unassembled WGS sequence"/>
</dbReference>
<dbReference type="Gene3D" id="1.25.40.10">
    <property type="entry name" value="Tetratricopeptide repeat domain"/>
    <property type="match status" value="3"/>
</dbReference>
<dbReference type="SUPFAM" id="SSF48452">
    <property type="entry name" value="TPR-like"/>
    <property type="match status" value="2"/>
</dbReference>